<reference evidence="1 2" key="1">
    <citation type="submission" date="2014-08" db="EMBL/GenBank/DDBJ databases">
        <title>Genomic and Phenotypic Diversity of Colwellia psychrerythraea strains from Disparate Marine Basins.</title>
        <authorList>
            <person name="Techtmann S.M."/>
            <person name="Stelling S.C."/>
            <person name="Utturkar S.M."/>
            <person name="Alshibli N."/>
            <person name="Harris A."/>
            <person name="Brown S.D."/>
            <person name="Hazen T.C."/>
        </authorList>
    </citation>
    <scope>NUCLEOTIDE SEQUENCE [LARGE SCALE GENOMIC DNA]</scope>
    <source>
        <strain evidence="1 2">GAB14E</strain>
    </source>
</reference>
<name>A0A099KQ39_COLPS</name>
<evidence type="ECO:0000313" key="1">
    <source>
        <dbReference type="EMBL" id="KGJ91753.1"/>
    </source>
</evidence>
<sequence>MKQIEKAIEVAYQNQISSLYGVLSNSILMADSDDGKLTEAEALFSKGLDFAADVRNRARKAAGL</sequence>
<dbReference type="OrthoDB" id="6314719at2"/>
<dbReference type="EMBL" id="JQEC01000040">
    <property type="protein sequence ID" value="KGJ91753.1"/>
    <property type="molecule type" value="Genomic_DNA"/>
</dbReference>
<dbReference type="RefSeq" id="WP_033082958.1">
    <property type="nucleotide sequence ID" value="NZ_JQEC01000040.1"/>
</dbReference>
<dbReference type="AlphaFoldDB" id="A0A099KQ39"/>
<organism evidence="1 2">
    <name type="scientific">Colwellia psychrerythraea</name>
    <name type="common">Vibrio psychroerythus</name>
    <dbReference type="NCBI Taxonomy" id="28229"/>
    <lineage>
        <taxon>Bacteria</taxon>
        <taxon>Pseudomonadati</taxon>
        <taxon>Pseudomonadota</taxon>
        <taxon>Gammaproteobacteria</taxon>
        <taxon>Alteromonadales</taxon>
        <taxon>Colwelliaceae</taxon>
        <taxon>Colwellia</taxon>
    </lineage>
</organism>
<comment type="caution">
    <text evidence="1">The sequence shown here is derived from an EMBL/GenBank/DDBJ whole genome shotgun (WGS) entry which is preliminary data.</text>
</comment>
<proteinExistence type="predicted"/>
<evidence type="ECO:0000313" key="2">
    <source>
        <dbReference type="Proteomes" id="UP000029868"/>
    </source>
</evidence>
<dbReference type="Proteomes" id="UP000029868">
    <property type="component" value="Unassembled WGS sequence"/>
</dbReference>
<protein>
    <submittedName>
        <fullName evidence="1">Uncharacterized protein</fullName>
    </submittedName>
</protein>
<accession>A0A099KQ39</accession>
<gene>
    <name evidence="1" type="ORF">GAB14E_3235</name>
</gene>
<dbReference type="PATRIC" id="fig|28229.3.peg.2955"/>